<reference evidence="3 4" key="1">
    <citation type="journal article" date="2024" name="BMC Biol.">
        <title>Comparative genomics of Ascetosporea gives new insight into the evolutionary basis for animal parasitism in Rhizaria.</title>
        <authorList>
            <person name="Hiltunen Thoren M."/>
            <person name="Onut-Brannstrom I."/>
            <person name="Alfjorden A."/>
            <person name="Peckova H."/>
            <person name="Swords F."/>
            <person name="Hooper C."/>
            <person name="Holzer A.S."/>
            <person name="Bass D."/>
            <person name="Burki F."/>
        </authorList>
    </citation>
    <scope>NUCLEOTIDE SEQUENCE [LARGE SCALE GENOMIC DNA]</scope>
    <source>
        <strain evidence="3">20-A016</strain>
    </source>
</reference>
<evidence type="ECO:0000256" key="2">
    <source>
        <dbReference type="SAM" id="MobiDB-lite"/>
    </source>
</evidence>
<evidence type="ECO:0000313" key="4">
    <source>
        <dbReference type="Proteomes" id="UP001439008"/>
    </source>
</evidence>
<name>A0ABV2AST3_9EUKA</name>
<evidence type="ECO:0000256" key="1">
    <source>
        <dbReference type="SAM" id="Coils"/>
    </source>
</evidence>
<feature type="region of interest" description="Disordered" evidence="2">
    <location>
        <begin position="106"/>
        <end position="134"/>
    </location>
</feature>
<feature type="region of interest" description="Disordered" evidence="2">
    <location>
        <begin position="40"/>
        <end position="62"/>
    </location>
</feature>
<sequence>MEKPKSLPNLSKSSLIEDDDPFAELIKAFPPKSSRFSVLAISPPRKNSESRPKLKHQQTEMQKIADERKLHKMIKKAEKNLNNLKVETEENQNSFYRSAENLRIATKDGEQPNFNRNGKLQNNENISQKNSDVTKNGDLGSFGKHFDKNELVFMSDLDKNRLFWIEEQLDKLEKERNAIFQRVDDRKQKMTDEKVQRE</sequence>
<protein>
    <submittedName>
        <fullName evidence="3">Uncharacterized protein</fullName>
    </submittedName>
</protein>
<keyword evidence="4" id="KW-1185">Reference proteome</keyword>
<feature type="compositionally biased region" description="Polar residues" evidence="2">
    <location>
        <begin position="112"/>
        <end position="134"/>
    </location>
</feature>
<gene>
    <name evidence="3" type="ORF">MHBO_004252</name>
</gene>
<feature type="non-terminal residue" evidence="3">
    <location>
        <position position="198"/>
    </location>
</feature>
<proteinExistence type="predicted"/>
<comment type="caution">
    <text evidence="3">The sequence shown here is derived from an EMBL/GenBank/DDBJ whole genome shotgun (WGS) entry which is preliminary data.</text>
</comment>
<accession>A0ABV2AST3</accession>
<organism evidence="3 4">
    <name type="scientific">Bonamia ostreae</name>
    <dbReference type="NCBI Taxonomy" id="126728"/>
    <lineage>
        <taxon>Eukaryota</taxon>
        <taxon>Sar</taxon>
        <taxon>Rhizaria</taxon>
        <taxon>Endomyxa</taxon>
        <taxon>Ascetosporea</taxon>
        <taxon>Haplosporida</taxon>
        <taxon>Bonamia</taxon>
    </lineage>
</organism>
<dbReference type="Proteomes" id="UP001439008">
    <property type="component" value="Unassembled WGS sequence"/>
</dbReference>
<keyword evidence="1" id="KW-0175">Coiled coil</keyword>
<evidence type="ECO:0000313" key="3">
    <source>
        <dbReference type="EMBL" id="MES1922729.1"/>
    </source>
</evidence>
<dbReference type="EMBL" id="JBDODL010003523">
    <property type="protein sequence ID" value="MES1922729.1"/>
    <property type="molecule type" value="Genomic_DNA"/>
</dbReference>
<feature type="coiled-coil region" evidence="1">
    <location>
        <begin position="67"/>
        <end position="94"/>
    </location>
</feature>